<dbReference type="GO" id="GO:0005737">
    <property type="term" value="C:cytoplasm"/>
    <property type="evidence" value="ECO:0007669"/>
    <property type="project" value="TreeGrafter"/>
</dbReference>
<dbReference type="EMBL" id="PSNW01000001">
    <property type="protein sequence ID" value="PPE75393.1"/>
    <property type="molecule type" value="Genomic_DNA"/>
</dbReference>
<organism evidence="3 4">
    <name type="scientific">Solimonas fluminis</name>
    <dbReference type="NCBI Taxonomy" id="2086571"/>
    <lineage>
        <taxon>Bacteria</taxon>
        <taxon>Pseudomonadati</taxon>
        <taxon>Pseudomonadota</taxon>
        <taxon>Gammaproteobacteria</taxon>
        <taxon>Nevskiales</taxon>
        <taxon>Nevskiaceae</taxon>
        <taxon>Solimonas</taxon>
    </lineage>
</organism>
<dbReference type="Pfam" id="PF01266">
    <property type="entry name" value="DAO"/>
    <property type="match status" value="1"/>
</dbReference>
<dbReference type="Gene3D" id="3.50.50.60">
    <property type="entry name" value="FAD/NAD(P)-binding domain"/>
    <property type="match status" value="2"/>
</dbReference>
<comment type="caution">
    <text evidence="3">The sequence shown here is derived from an EMBL/GenBank/DDBJ whole genome shotgun (WGS) entry which is preliminary data.</text>
</comment>
<gene>
    <name evidence="3" type="ORF">C3942_00400</name>
</gene>
<dbReference type="Gene3D" id="3.30.9.10">
    <property type="entry name" value="D-Amino Acid Oxidase, subunit A, domain 2"/>
    <property type="match status" value="1"/>
</dbReference>
<reference evidence="3 4" key="1">
    <citation type="submission" date="2018-02" db="EMBL/GenBank/DDBJ databases">
        <title>Genome sequencing of Solimonas sp. HR-BB.</title>
        <authorList>
            <person name="Lee Y."/>
            <person name="Jeon C.O."/>
        </authorList>
    </citation>
    <scope>NUCLEOTIDE SEQUENCE [LARGE SCALE GENOMIC DNA]</scope>
    <source>
        <strain evidence="3 4">HR-BB</strain>
    </source>
</reference>
<sequence>MNPRSPDVLILGGGVIGLVSALRLLQAGRSVTILERKTVGAGSSHGNCGTITPSHAAPLAAPGVIQLALKWMTQADAPFYVRPRADWRLLGWLTRFARRANGRDYLAGMHAKALLLNRSRALLEQLVRDEGLDCEFATGGTMYVFRDPQAMELANPLLQPLLAEGVEARIVDGAGARTLEPALNDSIVGGHYFANDAHLRPERYVDELARRVRELGGVILENEEITGFEREGERIGAVITAAGQRHAGREVLMALGAWTPLMGRQLRLDLPIQPGKGYSITMENPKAWPRLPLVLKERGVCVTGWESGYRLGSTMEFSGYDDSLNRTRLDALRRAAGEYLREPLGKQVREEWFGWRPMVYDDLPLIGRAPRWDNLWLATGHGMLGVTMSAVTGELISQLITGTSPSIDPRIVAPDRFA</sequence>
<dbReference type="Proteomes" id="UP000238220">
    <property type="component" value="Unassembled WGS sequence"/>
</dbReference>
<accession>A0A2S5TKA1</accession>
<protein>
    <submittedName>
        <fullName evidence="3">Amino acid dehydrogenase</fullName>
    </submittedName>
</protein>
<evidence type="ECO:0000259" key="2">
    <source>
        <dbReference type="Pfam" id="PF01266"/>
    </source>
</evidence>
<dbReference type="SUPFAM" id="SSF51905">
    <property type="entry name" value="FAD/NAD(P)-binding domain"/>
    <property type="match status" value="1"/>
</dbReference>
<proteinExistence type="predicted"/>
<evidence type="ECO:0000256" key="1">
    <source>
        <dbReference type="ARBA" id="ARBA00023002"/>
    </source>
</evidence>
<dbReference type="PANTHER" id="PTHR13847">
    <property type="entry name" value="SARCOSINE DEHYDROGENASE-RELATED"/>
    <property type="match status" value="1"/>
</dbReference>
<dbReference type="PANTHER" id="PTHR13847:SF289">
    <property type="entry name" value="GLYCINE OXIDASE"/>
    <property type="match status" value="1"/>
</dbReference>
<dbReference type="GO" id="GO:0016491">
    <property type="term" value="F:oxidoreductase activity"/>
    <property type="evidence" value="ECO:0007669"/>
    <property type="project" value="UniProtKB-KW"/>
</dbReference>
<feature type="domain" description="FAD dependent oxidoreductase" evidence="2">
    <location>
        <begin position="7"/>
        <end position="399"/>
    </location>
</feature>
<dbReference type="AlphaFoldDB" id="A0A2S5TKA1"/>
<dbReference type="InterPro" id="IPR006076">
    <property type="entry name" value="FAD-dep_OxRdtase"/>
</dbReference>
<evidence type="ECO:0000313" key="3">
    <source>
        <dbReference type="EMBL" id="PPE75393.1"/>
    </source>
</evidence>
<keyword evidence="1" id="KW-0560">Oxidoreductase</keyword>
<evidence type="ECO:0000313" key="4">
    <source>
        <dbReference type="Proteomes" id="UP000238220"/>
    </source>
</evidence>
<name>A0A2S5TKA1_9GAMM</name>
<dbReference type="RefSeq" id="WP_104228359.1">
    <property type="nucleotide sequence ID" value="NZ_PSNW01000001.1"/>
</dbReference>
<dbReference type="InterPro" id="IPR036188">
    <property type="entry name" value="FAD/NAD-bd_sf"/>
</dbReference>
<dbReference type="SUPFAM" id="SSF54373">
    <property type="entry name" value="FAD-linked reductases, C-terminal domain"/>
    <property type="match status" value="1"/>
</dbReference>
<keyword evidence="4" id="KW-1185">Reference proteome</keyword>
<dbReference type="OrthoDB" id="9805337at2"/>